<dbReference type="PROSITE" id="PS50011">
    <property type="entry name" value="PROTEIN_KINASE_DOM"/>
    <property type="match status" value="5"/>
</dbReference>
<name>A0ABR2J2P2_9EUKA</name>
<dbReference type="Pfam" id="PF07714">
    <property type="entry name" value="PK_Tyr_Ser-Thr"/>
    <property type="match status" value="4"/>
</dbReference>
<feature type="domain" description="Protein kinase" evidence="7">
    <location>
        <begin position="1325"/>
        <end position="1595"/>
    </location>
</feature>
<dbReference type="PANTHER" id="PTHR44329:SF289">
    <property type="entry name" value="SERINE_THREONINE-PROTEIN KINASE VIK"/>
    <property type="match status" value="1"/>
</dbReference>
<evidence type="ECO:0000256" key="6">
    <source>
        <dbReference type="SAM" id="MobiDB-lite"/>
    </source>
</evidence>
<feature type="domain" description="Protein kinase" evidence="7">
    <location>
        <begin position="966"/>
        <end position="1232"/>
    </location>
</feature>
<sequence>MKKEYSKANDVYAFSLVAYEIITNKKPFNNLTNSKMIFEEVVQNKKRPEFDEDIPECYKKLIEKCWSDDPKERPTFEEIVKTLRTDPKFITSTVNSSDFHKYIEMIEQSNITFTPETKLTYEDITKKKLDEFHKNEITQTFRFSILGVYETEINNISPDFGYLNLQNFEELELIVQKSKVTKIRDKKTGKEYEAKYLTKRKNYDKKEYIFLSRKVNFISQFNHPCVAQFVGFSPVNFDNKSNPILVTEHWNNRSLDKTLDMIRKKEEIPEWDDTKKLINIYGIASALAYLHSHDIIYWDLKPANILLDDYLFPKLFDLSALCELSNLYLKSRKSSSLMLMSPELISPELMSPELMSPELMSPELMSPELKSPELMSPELMSPELMSPELMSPELMSPELMSPELMSPELMSPELMSPELKSPELMSPELKSPELMSPELMSPELMSPEIMSPELKSPEIMSPELMSPELMSPEIKSPELISPKFTEEIKVGKPTDVYSYAIVIYEIITNLIPYPNVISEYQIIQKVLDEKERPAIEISNKVPDCYRELIGKCWAEDPKERPTFDEIVNILRTDSRFITDDVEEEEYRNYIKYIDEAHTGLEYHKMFGHQKSHDQKKIVPFHKIDLSSYLNKKIEAKEINSETESICLFNYVKQRKIGSGSFGTVYKVLDLETGNIYAAKVAKVYLTQCKDDDVKNLEREINIISKLRHPAIMEFVGFNTSDFKGKPKPVIITEYVPNGSLEDILELSRKGCGNPNWDDTKKLICIYGIASGMSYLHHQEILHRDLKPANILIDQYLFPKISDFGLSKDIGDYNELLSSGFKGTYAYSAPEIFQNEYSNAGDVYAFAIIVYEIMTGDFPYHNVTQFQLTNQVPKGFRPEFKSDIPTCYRNLIETCWSNNPKERPTFDEIVELLQTDPEFITECVDEGEFIDYIDFIDESISKYDSQLKYPDPVIQYSIVETLDMSKYRLSNKIDSGMIFDSYAVICRKTKEEYIATIFKEKINKISTQLMKELVEGLQIFSQLNHPLFSKFIGYSPVDFKSKQHPTVAYESGSTKTLRQIIDKKEEEEELLDDTEKLIIIYGIAFGMRYLHSEDVIHRNLSTNCIFLDEHFHPKIANLEFLKKLSSETTNEEKLFLGIYSYSAPEIFQKNYSKSSDVYSFSMIDYEILTGRNIYSNIPLFKIQYESSHGIRPEITSDIPYCYHKLLEECWCAEPSKRPTFDEIVNRLKSKEFINEKVDFNKFMNYVESLERSKATHIVYKEIKPSEKAAEPSINEEDIISEEKEETKTNDSLELKFKKVSVDFDQNKETLKDDQPLDTEFLDLSKFKLEEIISKQDYSKTYKIISKETGEVYSAKISTVRINDFSRDELISLSREVNIISQLGHPSFLKFIGYSPVDFKNKKHPVIVTELSSNGTLRHILDCEREHVHISQWNETTKLINLYGIASGMKYLHSHSILHRDLNPTNIYLDDFLFPKIGDFGLSTKNHTADSMTYQSTSGLRGNPTYSSPEVLQFNEYTKSSDVYSFGFIAFEILTNEIPFNGIVNKNVIFNEVVNNASRPEIPSTLSTAYRDLIERCWSQEKDDRPSFEDIVEHLRSDDDLITELIQRKDYYNYIEFIDESRKSFDSSKRILDLSEFIQTKSKISEKQSEMKVNEEALERNKIIEESTNETENDRIFEVNEEALERNKIIEESTNETENDRIYEKEDNESDKDKIKKESSKEHKIIEEIVSDKEKANVSITKAINRQEANKNEEEDNQRPKEQEMHICSDQIMNKIEEISDDTANIQNTQDKEEPINDQDVCLEESKNVLDNKIMLNKLQESKNELDNESNDVVSIKKLAMKYSLENDTEKTYLYMNKLVSLRKFEVPMEYAISLYKEKKFKVSMNYFELLSKYNHPIAKYFIGIMKYKGEGCEVDREESYSILKHLSDNRIDKATEFIEDNF</sequence>
<reference evidence="8 9" key="1">
    <citation type="submission" date="2024-04" db="EMBL/GenBank/DDBJ databases">
        <title>Tritrichomonas musculus Genome.</title>
        <authorList>
            <person name="Alves-Ferreira E."/>
            <person name="Grigg M."/>
            <person name="Lorenzi H."/>
            <person name="Galac M."/>
        </authorList>
    </citation>
    <scope>NUCLEOTIDE SEQUENCE [LARGE SCALE GENOMIC DNA]</scope>
    <source>
        <strain evidence="8 9">EAF2021</strain>
    </source>
</reference>
<keyword evidence="1" id="KW-0808">Transferase</keyword>
<dbReference type="InterPro" id="IPR051681">
    <property type="entry name" value="Ser/Thr_Kinases-Pseudokinases"/>
</dbReference>
<gene>
    <name evidence="8" type="ORF">M9Y10_007587</name>
</gene>
<evidence type="ECO:0000256" key="4">
    <source>
        <dbReference type="PROSITE-ProRule" id="PRU10141"/>
    </source>
</evidence>
<dbReference type="InterPro" id="IPR011009">
    <property type="entry name" value="Kinase-like_dom_sf"/>
</dbReference>
<dbReference type="CDD" id="cd13999">
    <property type="entry name" value="STKc_MAP3K-like"/>
    <property type="match status" value="1"/>
</dbReference>
<feature type="region of interest" description="Disordered" evidence="6">
    <location>
        <begin position="1741"/>
        <end position="1761"/>
    </location>
</feature>
<dbReference type="SUPFAM" id="SSF56112">
    <property type="entry name" value="Protein kinase-like (PK-like)"/>
    <property type="match status" value="5"/>
</dbReference>
<dbReference type="Proteomes" id="UP001470230">
    <property type="component" value="Unassembled WGS sequence"/>
</dbReference>
<dbReference type="PRINTS" id="PR00109">
    <property type="entry name" value="TYRKINASE"/>
</dbReference>
<dbReference type="SUPFAM" id="SSF81901">
    <property type="entry name" value="HCP-like"/>
    <property type="match status" value="1"/>
</dbReference>
<feature type="binding site" evidence="4">
    <location>
        <position position="679"/>
    </location>
    <ligand>
        <name>ATP</name>
        <dbReference type="ChEBI" id="CHEBI:30616"/>
    </ligand>
</feature>
<proteinExistence type="predicted"/>
<dbReference type="PROSITE" id="PS00108">
    <property type="entry name" value="PROTEIN_KINASE_ST"/>
    <property type="match status" value="2"/>
</dbReference>
<accession>A0ABR2J2P2</accession>
<feature type="region of interest" description="Disordered" evidence="6">
    <location>
        <begin position="1687"/>
        <end position="1718"/>
    </location>
</feature>
<dbReference type="InterPro" id="IPR008271">
    <property type="entry name" value="Ser/Thr_kinase_AS"/>
</dbReference>
<keyword evidence="1" id="KW-0418">Kinase</keyword>
<feature type="compositionally biased region" description="Basic and acidic residues" evidence="6">
    <location>
        <begin position="1696"/>
        <end position="1718"/>
    </location>
</feature>
<protein>
    <recommendedName>
        <fullName evidence="7">Protein kinase domain-containing protein</fullName>
    </recommendedName>
</protein>
<dbReference type="InterPro" id="IPR017441">
    <property type="entry name" value="Protein_kinase_ATP_BS"/>
</dbReference>
<dbReference type="PROSITE" id="PS00107">
    <property type="entry name" value="PROTEIN_KINASE_ATP"/>
    <property type="match status" value="1"/>
</dbReference>
<evidence type="ECO:0000313" key="9">
    <source>
        <dbReference type="Proteomes" id="UP001470230"/>
    </source>
</evidence>
<dbReference type="EMBL" id="JAPFFF010000013">
    <property type="protein sequence ID" value="KAK8871844.1"/>
    <property type="molecule type" value="Genomic_DNA"/>
</dbReference>
<dbReference type="Gene3D" id="1.10.510.10">
    <property type="entry name" value="Transferase(Phosphotransferase) domain 1"/>
    <property type="match status" value="6"/>
</dbReference>
<dbReference type="Pfam" id="PF00069">
    <property type="entry name" value="Pkinase"/>
    <property type="match status" value="2"/>
</dbReference>
<dbReference type="PANTHER" id="PTHR44329">
    <property type="entry name" value="SERINE/THREONINE-PROTEIN KINASE TNNI3K-RELATED"/>
    <property type="match status" value="1"/>
</dbReference>
<dbReference type="InterPro" id="IPR001245">
    <property type="entry name" value="Ser-Thr/Tyr_kinase_cat_dom"/>
</dbReference>
<feature type="domain" description="Protein kinase" evidence="7">
    <location>
        <begin position="168"/>
        <end position="577"/>
    </location>
</feature>
<keyword evidence="2 4" id="KW-0547">Nucleotide-binding</keyword>
<evidence type="ECO:0000313" key="8">
    <source>
        <dbReference type="EMBL" id="KAK8871844.1"/>
    </source>
</evidence>
<keyword evidence="9" id="KW-1185">Reference proteome</keyword>
<keyword evidence="3 4" id="KW-0067">ATP-binding</keyword>
<evidence type="ECO:0000256" key="3">
    <source>
        <dbReference type="ARBA" id="ARBA00022840"/>
    </source>
</evidence>
<dbReference type="SMART" id="SM00220">
    <property type="entry name" value="S_TKc"/>
    <property type="match status" value="4"/>
</dbReference>
<organism evidence="8 9">
    <name type="scientific">Tritrichomonas musculus</name>
    <dbReference type="NCBI Taxonomy" id="1915356"/>
    <lineage>
        <taxon>Eukaryota</taxon>
        <taxon>Metamonada</taxon>
        <taxon>Parabasalia</taxon>
        <taxon>Tritrichomonadida</taxon>
        <taxon>Tritrichomonadidae</taxon>
        <taxon>Tritrichomonas</taxon>
    </lineage>
</organism>
<feature type="compositionally biased region" description="Basic and acidic residues" evidence="6">
    <location>
        <begin position="1746"/>
        <end position="1761"/>
    </location>
</feature>
<keyword evidence="1" id="KW-0723">Serine/threonine-protein kinase</keyword>
<dbReference type="InterPro" id="IPR000719">
    <property type="entry name" value="Prot_kinase_dom"/>
</dbReference>
<evidence type="ECO:0000256" key="2">
    <source>
        <dbReference type="ARBA" id="ARBA00022741"/>
    </source>
</evidence>
<feature type="coiled-coil region" evidence="5">
    <location>
        <begin position="1810"/>
        <end position="1837"/>
    </location>
</feature>
<comment type="caution">
    <text evidence="8">The sequence shown here is derived from an EMBL/GenBank/DDBJ whole genome shotgun (WGS) entry which is preliminary data.</text>
</comment>
<feature type="domain" description="Protein kinase" evidence="7">
    <location>
        <begin position="1"/>
        <end position="89"/>
    </location>
</feature>
<evidence type="ECO:0000256" key="1">
    <source>
        <dbReference type="ARBA" id="ARBA00022527"/>
    </source>
</evidence>
<evidence type="ECO:0000259" key="7">
    <source>
        <dbReference type="PROSITE" id="PS50011"/>
    </source>
</evidence>
<feature type="domain" description="Protein kinase" evidence="7">
    <location>
        <begin position="650"/>
        <end position="918"/>
    </location>
</feature>
<keyword evidence="5" id="KW-0175">Coiled coil</keyword>
<evidence type="ECO:0000256" key="5">
    <source>
        <dbReference type="SAM" id="Coils"/>
    </source>
</evidence>